<accession>A0A4R2GWT4</accession>
<proteinExistence type="inferred from homology"/>
<sequence>MRIRVVDAFAERAFSGNPAAVCVLAAGEWPEADWMQAVAAEMKLSETAFVRPSGQADADWDLRWFTPAIEVDMCGHATLATAHVLAGDGLVSGKVRFSTRSGILTAALGERITLDFPISRTTEIDAPAGLAEALGAKPESVHSTGALTDVLVVLPDEAALRELTPDIGGLEVVNRRDHNRGTIVTAPAHDFDFVSRFFAPVAGIAEDPVCGSAHTALASYWAGRLGRNELVGYQASARGGVLRVTAAGDRVYLSGNAVTTLDGELLI</sequence>
<dbReference type="PANTHER" id="PTHR13774">
    <property type="entry name" value="PHENAZINE BIOSYNTHESIS PROTEIN"/>
    <property type="match status" value="1"/>
</dbReference>
<dbReference type="Pfam" id="PF02567">
    <property type="entry name" value="PhzC-PhzF"/>
    <property type="match status" value="1"/>
</dbReference>
<dbReference type="RefSeq" id="WP_132215771.1">
    <property type="nucleotide sequence ID" value="NZ_SLWN01000022.1"/>
</dbReference>
<reference evidence="4 5" key="1">
    <citation type="journal article" date="2015" name="Stand. Genomic Sci.">
        <title>Genomic Encyclopedia of Bacterial and Archaeal Type Strains, Phase III: the genomes of soil and plant-associated and newly described type strains.</title>
        <authorList>
            <person name="Whitman W.B."/>
            <person name="Woyke T."/>
            <person name="Klenk H.P."/>
            <person name="Zhou Y."/>
            <person name="Lilburn T.G."/>
            <person name="Beck B.J."/>
            <person name="De Vos P."/>
            <person name="Vandamme P."/>
            <person name="Eisen J.A."/>
            <person name="Garrity G."/>
            <person name="Hugenholtz P."/>
            <person name="Kyrpides N.C."/>
        </authorList>
    </citation>
    <scope>NUCLEOTIDE SEQUENCE [LARGE SCALE GENOMIC DNA]</scope>
    <source>
        <strain evidence="4 5">VKM Ac-2572</strain>
    </source>
</reference>
<comment type="caution">
    <text evidence="4">The sequence shown here is derived from an EMBL/GenBank/DDBJ whole genome shotgun (WGS) entry which is preliminary data.</text>
</comment>
<comment type="similarity">
    <text evidence="1">Belongs to the PhzF family.</text>
</comment>
<name>A0A4R2GWT4_9ACTN</name>
<dbReference type="PANTHER" id="PTHR13774:SF17">
    <property type="entry name" value="PHENAZINE BIOSYNTHESIS-LIKE DOMAIN-CONTAINING PROTEIN"/>
    <property type="match status" value="1"/>
</dbReference>
<dbReference type="InterPro" id="IPR003719">
    <property type="entry name" value="Phenazine_PhzF-like"/>
</dbReference>
<dbReference type="OrthoDB" id="9788221at2"/>
<evidence type="ECO:0000256" key="2">
    <source>
        <dbReference type="ARBA" id="ARBA00023235"/>
    </source>
</evidence>
<dbReference type="Gene3D" id="3.10.310.10">
    <property type="entry name" value="Diaminopimelate Epimerase, Chain A, domain 1"/>
    <property type="match status" value="2"/>
</dbReference>
<dbReference type="EMBL" id="SLWN01000022">
    <property type="protein sequence ID" value="TCO15346.1"/>
    <property type="molecule type" value="Genomic_DNA"/>
</dbReference>
<protein>
    <submittedName>
        <fullName evidence="4">PhzF family phenazine biosynthesis protein</fullName>
    </submittedName>
</protein>
<dbReference type="NCBIfam" id="TIGR00654">
    <property type="entry name" value="PhzF_family"/>
    <property type="match status" value="1"/>
</dbReference>
<feature type="active site" evidence="3">
    <location>
        <position position="46"/>
    </location>
</feature>
<gene>
    <name evidence="4" type="ORF">EV652_1224</name>
</gene>
<evidence type="ECO:0000313" key="4">
    <source>
        <dbReference type="EMBL" id="TCO15346.1"/>
    </source>
</evidence>
<evidence type="ECO:0000256" key="3">
    <source>
        <dbReference type="PIRSR" id="PIRSR016184-1"/>
    </source>
</evidence>
<dbReference type="GO" id="GO:0005737">
    <property type="term" value="C:cytoplasm"/>
    <property type="evidence" value="ECO:0007669"/>
    <property type="project" value="TreeGrafter"/>
</dbReference>
<dbReference type="Proteomes" id="UP000294508">
    <property type="component" value="Unassembled WGS sequence"/>
</dbReference>
<evidence type="ECO:0000313" key="5">
    <source>
        <dbReference type="Proteomes" id="UP000294508"/>
    </source>
</evidence>
<keyword evidence="5" id="KW-1185">Reference proteome</keyword>
<dbReference type="GO" id="GO:0016853">
    <property type="term" value="F:isomerase activity"/>
    <property type="evidence" value="ECO:0007669"/>
    <property type="project" value="UniProtKB-KW"/>
</dbReference>
<dbReference type="AlphaFoldDB" id="A0A4R2GWT4"/>
<keyword evidence="2" id="KW-0413">Isomerase</keyword>
<dbReference type="PIRSF" id="PIRSF016184">
    <property type="entry name" value="PhzC_PhzF"/>
    <property type="match status" value="1"/>
</dbReference>
<dbReference type="SUPFAM" id="SSF54506">
    <property type="entry name" value="Diaminopimelate epimerase-like"/>
    <property type="match status" value="1"/>
</dbReference>
<evidence type="ECO:0000256" key="1">
    <source>
        <dbReference type="ARBA" id="ARBA00008270"/>
    </source>
</evidence>
<organism evidence="4 5">
    <name type="scientific">Kribbella steppae</name>
    <dbReference type="NCBI Taxonomy" id="2512223"/>
    <lineage>
        <taxon>Bacteria</taxon>
        <taxon>Bacillati</taxon>
        <taxon>Actinomycetota</taxon>
        <taxon>Actinomycetes</taxon>
        <taxon>Propionibacteriales</taxon>
        <taxon>Kribbellaceae</taxon>
        <taxon>Kribbella</taxon>
    </lineage>
</organism>